<reference evidence="3 4" key="1">
    <citation type="submission" date="2019-07" db="EMBL/GenBank/DDBJ databases">
        <title>Whole genome shotgun sequence of Chitinophaga cymbidii NBRC 109752.</title>
        <authorList>
            <person name="Hosoyama A."/>
            <person name="Uohara A."/>
            <person name="Ohji S."/>
            <person name="Ichikawa N."/>
        </authorList>
    </citation>
    <scope>NUCLEOTIDE SEQUENCE [LARGE SCALE GENOMIC DNA]</scope>
    <source>
        <strain evidence="3 4">NBRC 109752</strain>
    </source>
</reference>
<dbReference type="RefSeq" id="WP_146866683.1">
    <property type="nucleotide sequence ID" value="NZ_BKAU01000006.1"/>
</dbReference>
<name>A0A512RRD9_9BACT</name>
<gene>
    <name evidence="3" type="ORF">CCY01nite_45310</name>
</gene>
<evidence type="ECO:0000313" key="4">
    <source>
        <dbReference type="Proteomes" id="UP000321436"/>
    </source>
</evidence>
<keyword evidence="1" id="KW-0732">Signal</keyword>
<evidence type="ECO:0000313" key="3">
    <source>
        <dbReference type="EMBL" id="GEP98271.1"/>
    </source>
</evidence>
<protein>
    <submittedName>
        <fullName evidence="3">DUF4886 domain-containing protein</fullName>
    </submittedName>
</protein>
<organism evidence="3 4">
    <name type="scientific">Chitinophaga cymbidii</name>
    <dbReference type="NCBI Taxonomy" id="1096750"/>
    <lineage>
        <taxon>Bacteria</taxon>
        <taxon>Pseudomonadati</taxon>
        <taxon>Bacteroidota</taxon>
        <taxon>Chitinophagia</taxon>
        <taxon>Chitinophagales</taxon>
        <taxon>Chitinophagaceae</taxon>
        <taxon>Chitinophaga</taxon>
    </lineage>
</organism>
<dbReference type="Gene3D" id="3.40.50.1110">
    <property type="entry name" value="SGNH hydrolase"/>
    <property type="match status" value="1"/>
</dbReference>
<feature type="chain" id="PRO_5021818760" evidence="1">
    <location>
        <begin position="24"/>
        <end position="293"/>
    </location>
</feature>
<dbReference type="EMBL" id="BKAU01000006">
    <property type="protein sequence ID" value="GEP98271.1"/>
    <property type="molecule type" value="Genomic_DNA"/>
</dbReference>
<dbReference type="SUPFAM" id="SSF52266">
    <property type="entry name" value="SGNH hydrolase"/>
    <property type="match status" value="1"/>
</dbReference>
<dbReference type="GO" id="GO:0016788">
    <property type="term" value="F:hydrolase activity, acting on ester bonds"/>
    <property type="evidence" value="ECO:0007669"/>
    <property type="project" value="UniProtKB-ARBA"/>
</dbReference>
<evidence type="ECO:0000259" key="2">
    <source>
        <dbReference type="Pfam" id="PF16227"/>
    </source>
</evidence>
<dbReference type="Pfam" id="PF16227">
    <property type="entry name" value="DUF4886"/>
    <property type="match status" value="1"/>
</dbReference>
<dbReference type="InterPro" id="IPR036514">
    <property type="entry name" value="SGNH_hydro_sf"/>
</dbReference>
<proteinExistence type="predicted"/>
<accession>A0A512RRD9</accession>
<dbReference type="OrthoDB" id="265974at2"/>
<keyword evidence="4" id="KW-1185">Reference proteome</keyword>
<sequence length="293" mass="32783">MILSRCRALFLLVCVCLISTAEAQTKKLRLFIIGNSFSGNAATYLPQLAKEGGYELEVGRAELGGCSLERHWRLADTTEAASKAYKGRSLKEMLSEGTWDVVTMQQYSLLSGDPDTYRPYAKKLYDLIKSLQPNATIVLHQTWAYRTDAKAFGKINGNERAATAQDMYNHARAGYHTIADELKVRVIPTGDAFWIMNSDPVWAYKKDTAFDFEHAVAPALPDQRNSLHVGYTWAKDKLRFDPNHANAAGCYLGSLVWYRFLFQAPVEDVQFKPEEVSDELAAKLKSVAAEVAL</sequence>
<feature type="domain" description="DUF4886" evidence="2">
    <location>
        <begin position="30"/>
        <end position="154"/>
    </location>
</feature>
<comment type="caution">
    <text evidence="3">The sequence shown here is derived from an EMBL/GenBank/DDBJ whole genome shotgun (WGS) entry which is preliminary data.</text>
</comment>
<feature type="signal peptide" evidence="1">
    <location>
        <begin position="1"/>
        <end position="23"/>
    </location>
</feature>
<dbReference type="Proteomes" id="UP000321436">
    <property type="component" value="Unassembled WGS sequence"/>
</dbReference>
<dbReference type="AlphaFoldDB" id="A0A512RRD9"/>
<evidence type="ECO:0000256" key="1">
    <source>
        <dbReference type="SAM" id="SignalP"/>
    </source>
</evidence>
<dbReference type="InterPro" id="IPR032616">
    <property type="entry name" value="DUF4886"/>
</dbReference>